<protein>
    <submittedName>
        <fullName evidence="2">Uncharacterized protein</fullName>
    </submittedName>
</protein>
<gene>
    <name evidence="2" type="ORF">D3791_06255</name>
</gene>
<organism evidence="2 3">
    <name type="scientific">Glutamicibacter mishrai</name>
    <dbReference type="NCBI Taxonomy" id="1775880"/>
    <lineage>
        <taxon>Bacteria</taxon>
        <taxon>Bacillati</taxon>
        <taxon>Actinomycetota</taxon>
        <taxon>Actinomycetes</taxon>
        <taxon>Micrococcales</taxon>
        <taxon>Micrococcaceae</taxon>
        <taxon>Glutamicibacter</taxon>
    </lineage>
</organism>
<keyword evidence="1" id="KW-0472">Membrane</keyword>
<sequence>MSQFATAVAGKVGFGRRGHTSHLPLIFAFVIMAVAFFDIVNAIFAGILSSKTGEGEEASATAFIASIMRPGAAALVMFSVLFFVWKWAKRADFEARTTAPRPPLVGVVSSAGTVGGIVALVIGLFTVLAIWPDLQAVFVQNPQVAQYQAELDQSGRLFPLPVRLLIAASAIGLSLWLGIQVLRRRIWARYALIGFGISYMLFMALGTTAAVSQTTLLMLGLPIVMSWSLPVSMIWAEISERGREGFLADSWRGLLMLAVNLMTLISYVMLEFRDTPDMATAGANAFIGMMIPWNSLIMMVLAMWAINNDRNESWAGLNASVAVLTPLIASLVAFGSVAIPLSRT</sequence>
<dbReference type="AlphaFoldDB" id="A0A6H0SGY7"/>
<keyword evidence="1" id="KW-0812">Transmembrane</keyword>
<feature type="transmembrane region" description="Helical" evidence="1">
    <location>
        <begin position="191"/>
        <end position="211"/>
    </location>
</feature>
<keyword evidence="3" id="KW-1185">Reference proteome</keyword>
<feature type="transmembrane region" description="Helical" evidence="1">
    <location>
        <begin position="60"/>
        <end position="84"/>
    </location>
</feature>
<feature type="transmembrane region" description="Helical" evidence="1">
    <location>
        <begin position="317"/>
        <end position="339"/>
    </location>
</feature>
<reference evidence="2 3" key="1">
    <citation type="submission" date="2018-09" db="EMBL/GenBank/DDBJ databases">
        <title>Glutamicibacter mishrai S5-52T (LMG 29155T = KCTC 39846T).</title>
        <authorList>
            <person name="Das S.K."/>
        </authorList>
    </citation>
    <scope>NUCLEOTIDE SEQUENCE [LARGE SCALE GENOMIC DNA]</scope>
    <source>
        <strain evidence="2 3">S5-52</strain>
    </source>
</reference>
<feature type="transmembrane region" description="Helical" evidence="1">
    <location>
        <begin position="250"/>
        <end position="270"/>
    </location>
</feature>
<proteinExistence type="predicted"/>
<accession>A0A6H0SGY7</accession>
<feature type="transmembrane region" description="Helical" evidence="1">
    <location>
        <begin position="282"/>
        <end position="305"/>
    </location>
</feature>
<feature type="transmembrane region" description="Helical" evidence="1">
    <location>
        <begin position="217"/>
        <end position="238"/>
    </location>
</feature>
<evidence type="ECO:0000313" key="2">
    <source>
        <dbReference type="EMBL" id="QIV86773.1"/>
    </source>
</evidence>
<keyword evidence="1" id="KW-1133">Transmembrane helix</keyword>
<dbReference type="EMBL" id="CP032549">
    <property type="protein sequence ID" value="QIV86773.1"/>
    <property type="molecule type" value="Genomic_DNA"/>
</dbReference>
<feature type="transmembrane region" description="Helical" evidence="1">
    <location>
        <begin position="160"/>
        <end position="179"/>
    </location>
</feature>
<dbReference type="RefSeq" id="WP_172511624.1">
    <property type="nucleotide sequence ID" value="NZ_CP032549.1"/>
</dbReference>
<feature type="transmembrane region" description="Helical" evidence="1">
    <location>
        <begin position="25"/>
        <end position="48"/>
    </location>
</feature>
<name>A0A6H0SGY7_9MICC</name>
<dbReference type="Proteomes" id="UP000502331">
    <property type="component" value="Chromosome"/>
</dbReference>
<evidence type="ECO:0000313" key="3">
    <source>
        <dbReference type="Proteomes" id="UP000502331"/>
    </source>
</evidence>
<feature type="transmembrane region" description="Helical" evidence="1">
    <location>
        <begin position="104"/>
        <end position="131"/>
    </location>
</feature>
<evidence type="ECO:0000256" key="1">
    <source>
        <dbReference type="SAM" id="Phobius"/>
    </source>
</evidence>